<evidence type="ECO:0000256" key="8">
    <source>
        <dbReference type="ARBA" id="ARBA00023136"/>
    </source>
</evidence>
<evidence type="ECO:0000256" key="7">
    <source>
        <dbReference type="ARBA" id="ARBA00022989"/>
    </source>
</evidence>
<feature type="domain" description="FtsX extracellular" evidence="13">
    <location>
        <begin position="58"/>
        <end position="147"/>
    </location>
</feature>
<dbReference type="PANTHER" id="PTHR47755:SF1">
    <property type="entry name" value="CELL DIVISION PROTEIN FTSX"/>
    <property type="match status" value="1"/>
</dbReference>
<evidence type="ECO:0000256" key="1">
    <source>
        <dbReference type="ARBA" id="ARBA00004651"/>
    </source>
</evidence>
<dbReference type="GO" id="GO:0051301">
    <property type="term" value="P:cell division"/>
    <property type="evidence" value="ECO:0007669"/>
    <property type="project" value="UniProtKB-KW"/>
</dbReference>
<keyword evidence="9 10" id="KW-0131">Cell cycle</keyword>
<feature type="transmembrane region" description="Helical" evidence="11">
    <location>
        <begin position="189"/>
        <end position="210"/>
    </location>
</feature>
<dbReference type="InterPro" id="IPR040690">
    <property type="entry name" value="FtsX_ECD"/>
</dbReference>
<keyword evidence="4 10" id="KW-1003">Cell membrane</keyword>
<evidence type="ECO:0000256" key="9">
    <source>
        <dbReference type="ARBA" id="ARBA00023306"/>
    </source>
</evidence>
<dbReference type="GO" id="GO:0005886">
    <property type="term" value="C:plasma membrane"/>
    <property type="evidence" value="ECO:0007669"/>
    <property type="project" value="UniProtKB-SubCell"/>
</dbReference>
<evidence type="ECO:0000256" key="2">
    <source>
        <dbReference type="ARBA" id="ARBA00007379"/>
    </source>
</evidence>
<dbReference type="Pfam" id="PF02687">
    <property type="entry name" value="FtsX"/>
    <property type="match status" value="1"/>
</dbReference>
<evidence type="ECO:0000256" key="4">
    <source>
        <dbReference type="ARBA" id="ARBA00022475"/>
    </source>
</evidence>
<evidence type="ECO:0000313" key="14">
    <source>
        <dbReference type="EMBL" id="OGG49691.1"/>
    </source>
</evidence>
<dbReference type="InterPro" id="IPR003838">
    <property type="entry name" value="ABC3_permease_C"/>
</dbReference>
<sequence>MWTTIKRIARYGLVGFVRNGFISLSAILMMTIMLFMLANIMISNAAMRSTLNDLTNKVDVSVYFKTSASVLQIQEVQRTIQALPEVASITYVSKEQALEDFRARHKGDQLTMQALDELGSNPFGASLEIRAKQTSQYEAIAKYLEAQQASQSEAGAIIDKVNFYQNKTAIDRLTTIIATSQRNGIAKTVFLGICALLIVLNTIRLAIYTSRDEIGVMNLVGAGRWYVRGPFMVAGVLYGAVSAALVLLVLYPILLYYPVLIGLDPTTELLFGSFNSFDYFLAYFPLFFLVLMGTGTGLGALSSYLAVRRYLRA</sequence>
<dbReference type="AlphaFoldDB" id="A0A1F6CL39"/>
<dbReference type="PIRSF" id="PIRSF003097">
    <property type="entry name" value="FtsX"/>
    <property type="match status" value="1"/>
</dbReference>
<feature type="transmembrane region" description="Helical" evidence="11">
    <location>
        <begin position="21"/>
        <end position="42"/>
    </location>
</feature>
<evidence type="ECO:0000256" key="5">
    <source>
        <dbReference type="ARBA" id="ARBA00022618"/>
    </source>
</evidence>
<evidence type="ECO:0000256" key="6">
    <source>
        <dbReference type="ARBA" id="ARBA00022692"/>
    </source>
</evidence>
<keyword evidence="8 10" id="KW-0472">Membrane</keyword>
<dbReference type="PANTHER" id="PTHR47755">
    <property type="entry name" value="CELL DIVISION PROTEIN FTSX"/>
    <property type="match status" value="1"/>
</dbReference>
<keyword evidence="6 11" id="KW-0812">Transmembrane</keyword>
<keyword evidence="5 10" id="KW-0132">Cell division</keyword>
<name>A0A1F6CL39_9BACT</name>
<feature type="domain" description="ABC3 transporter permease C-terminal" evidence="12">
    <location>
        <begin position="189"/>
        <end position="312"/>
    </location>
</feature>
<evidence type="ECO:0000256" key="11">
    <source>
        <dbReference type="SAM" id="Phobius"/>
    </source>
</evidence>
<comment type="caution">
    <text evidence="14">The sequence shown here is derived from an EMBL/GenBank/DDBJ whole genome shotgun (WGS) entry which is preliminary data.</text>
</comment>
<dbReference type="STRING" id="1798482.A2763_03355"/>
<evidence type="ECO:0000259" key="13">
    <source>
        <dbReference type="Pfam" id="PF18075"/>
    </source>
</evidence>
<evidence type="ECO:0000256" key="10">
    <source>
        <dbReference type="PIRNR" id="PIRNR003097"/>
    </source>
</evidence>
<feature type="transmembrane region" description="Helical" evidence="11">
    <location>
        <begin position="231"/>
        <end position="259"/>
    </location>
</feature>
<feature type="transmembrane region" description="Helical" evidence="11">
    <location>
        <begin position="279"/>
        <end position="307"/>
    </location>
</feature>
<evidence type="ECO:0000259" key="12">
    <source>
        <dbReference type="Pfam" id="PF02687"/>
    </source>
</evidence>
<dbReference type="Pfam" id="PF18075">
    <property type="entry name" value="FtsX_ECD"/>
    <property type="match status" value="1"/>
</dbReference>
<dbReference type="EMBL" id="MFKV01000028">
    <property type="protein sequence ID" value="OGG49691.1"/>
    <property type="molecule type" value="Genomic_DNA"/>
</dbReference>
<organism evidence="14 15">
    <name type="scientific">Candidatus Kaiserbacteria bacterium RIFCSPHIGHO2_01_FULL_54_36</name>
    <dbReference type="NCBI Taxonomy" id="1798482"/>
    <lineage>
        <taxon>Bacteria</taxon>
        <taxon>Candidatus Kaiseribacteriota</taxon>
    </lineage>
</organism>
<comment type="similarity">
    <text evidence="2 10">Belongs to the ABC-4 integral membrane protein family. FtsX subfamily.</text>
</comment>
<comment type="subcellular location">
    <subcellularLocation>
        <location evidence="1">Cell membrane</location>
        <topology evidence="1">Multi-pass membrane protein</topology>
    </subcellularLocation>
</comment>
<reference evidence="14 15" key="1">
    <citation type="journal article" date="2016" name="Nat. Commun.">
        <title>Thousands of microbial genomes shed light on interconnected biogeochemical processes in an aquifer system.</title>
        <authorList>
            <person name="Anantharaman K."/>
            <person name="Brown C.T."/>
            <person name="Hug L.A."/>
            <person name="Sharon I."/>
            <person name="Castelle C.J."/>
            <person name="Probst A.J."/>
            <person name="Thomas B.C."/>
            <person name="Singh A."/>
            <person name="Wilkins M.J."/>
            <person name="Karaoz U."/>
            <person name="Brodie E.L."/>
            <person name="Williams K.H."/>
            <person name="Hubbard S.S."/>
            <person name="Banfield J.F."/>
        </authorList>
    </citation>
    <scope>NUCLEOTIDE SEQUENCE [LARGE SCALE GENOMIC DNA]</scope>
</reference>
<evidence type="ECO:0000313" key="15">
    <source>
        <dbReference type="Proteomes" id="UP000178370"/>
    </source>
</evidence>
<accession>A0A1F6CL39</accession>
<protein>
    <recommendedName>
        <fullName evidence="3 10">Cell division protein FtsX</fullName>
    </recommendedName>
</protein>
<dbReference type="Proteomes" id="UP000178370">
    <property type="component" value="Unassembled WGS sequence"/>
</dbReference>
<dbReference type="Gene3D" id="3.30.70.3040">
    <property type="match status" value="1"/>
</dbReference>
<evidence type="ECO:0000256" key="3">
    <source>
        <dbReference type="ARBA" id="ARBA00021907"/>
    </source>
</evidence>
<gene>
    <name evidence="14" type="ORF">A2763_03355</name>
</gene>
<proteinExistence type="inferred from homology"/>
<dbReference type="InterPro" id="IPR004513">
    <property type="entry name" value="FtsX"/>
</dbReference>
<keyword evidence="7 11" id="KW-1133">Transmembrane helix</keyword>